<dbReference type="SUPFAM" id="SSF75169">
    <property type="entry name" value="DsrEFH-like"/>
    <property type="match status" value="1"/>
</dbReference>
<organism evidence="2 3">
    <name type="scientific">Hydrogenovibrio marinus</name>
    <dbReference type="NCBI Taxonomy" id="28885"/>
    <lineage>
        <taxon>Bacteria</taxon>
        <taxon>Pseudomonadati</taxon>
        <taxon>Pseudomonadota</taxon>
        <taxon>Gammaproteobacteria</taxon>
        <taxon>Thiotrichales</taxon>
        <taxon>Piscirickettsiaceae</taxon>
        <taxon>Hydrogenovibrio</taxon>
    </lineage>
</organism>
<gene>
    <name evidence="2" type="ORF">EI16_07645</name>
</gene>
<sequence>MMKFLTRSFILGWLFSLLLSPLAMAAEQEAPLPDTFAAHKVVLQISDTDPFKQTLVLNVAGNLMKYYGPENVDIEVVAFGPGLRLMMKGNVNTSRIKSMMSAGVRFSACQNTLNNFAKKLGYTPEIIQGVQMVPAGAGRILQLNAAGYQILKP</sequence>
<feature type="chain" id="PRO_5005157894" evidence="1">
    <location>
        <begin position="26"/>
        <end position="153"/>
    </location>
</feature>
<evidence type="ECO:0000256" key="1">
    <source>
        <dbReference type="SAM" id="SignalP"/>
    </source>
</evidence>
<accession>A0A066ZV60</accession>
<evidence type="ECO:0000313" key="2">
    <source>
        <dbReference type="EMBL" id="KDN96154.1"/>
    </source>
</evidence>
<dbReference type="InterPro" id="IPR027396">
    <property type="entry name" value="DsrEFH-like"/>
</dbReference>
<dbReference type="Gene3D" id="3.40.1260.10">
    <property type="entry name" value="DsrEFH-like"/>
    <property type="match status" value="1"/>
</dbReference>
<dbReference type="InterPro" id="IPR003787">
    <property type="entry name" value="Sulphur_relay_DsrE/F-like"/>
</dbReference>
<dbReference type="EMBL" id="JMIU01000001">
    <property type="protein sequence ID" value="KDN96154.1"/>
    <property type="molecule type" value="Genomic_DNA"/>
</dbReference>
<dbReference type="PANTHER" id="PTHR37691:SF1">
    <property type="entry name" value="BLR3518 PROTEIN"/>
    <property type="match status" value="1"/>
</dbReference>
<keyword evidence="1" id="KW-0732">Signal</keyword>
<dbReference type="Proteomes" id="UP000027341">
    <property type="component" value="Unassembled WGS sequence"/>
</dbReference>
<keyword evidence="3" id="KW-1185">Reference proteome</keyword>
<proteinExistence type="predicted"/>
<dbReference type="Pfam" id="PF02635">
    <property type="entry name" value="DsrE"/>
    <property type="match status" value="1"/>
</dbReference>
<dbReference type="PANTHER" id="PTHR37691">
    <property type="entry name" value="BLR3518 PROTEIN"/>
    <property type="match status" value="1"/>
</dbReference>
<reference evidence="2 3" key="1">
    <citation type="submission" date="2014-04" db="EMBL/GenBank/DDBJ databases">
        <title>Draft genome sequence of Hydrogenovibrio marinus MH-110, a model organism for aerobic H2 metabolism.</title>
        <authorList>
            <person name="Cha H.J."/>
            <person name="Jo B.H."/>
            <person name="Hwang B.H."/>
        </authorList>
    </citation>
    <scope>NUCLEOTIDE SEQUENCE [LARGE SCALE GENOMIC DNA]</scope>
    <source>
        <strain evidence="2 3">MH-110</strain>
    </source>
</reference>
<comment type="caution">
    <text evidence="2">The sequence shown here is derived from an EMBL/GenBank/DDBJ whole genome shotgun (WGS) entry which is preliminary data.</text>
</comment>
<name>A0A066ZV60_HYDMR</name>
<evidence type="ECO:0000313" key="3">
    <source>
        <dbReference type="Proteomes" id="UP000027341"/>
    </source>
</evidence>
<protein>
    <submittedName>
        <fullName evidence="2">Uncharacterized protein</fullName>
    </submittedName>
</protein>
<dbReference type="AlphaFoldDB" id="A0A066ZV60"/>
<feature type="signal peptide" evidence="1">
    <location>
        <begin position="1"/>
        <end position="25"/>
    </location>
</feature>
<dbReference type="STRING" id="28885.EI16_07645"/>